<dbReference type="SMR" id="A0A031WF59"/>
<evidence type="ECO:0000313" key="3">
    <source>
        <dbReference type="EMBL" id="CDS89105.1"/>
    </source>
</evidence>
<dbReference type="EC" id="2.4.1.-" evidence="3 4"/>
<gene>
    <name evidence="6" type="primary">kfoC</name>
    <name evidence="3" type="synonym">tuaG</name>
    <name evidence="4" type="ORF">BN1095_20216</name>
    <name evidence="2" type="ORF">BN1096_690057</name>
    <name evidence="3" type="ORF">BN1097_700058</name>
    <name evidence="5" type="ORF">KRM00_001685</name>
    <name evidence="7" type="ORF">SAMEA1402399_00730</name>
    <name evidence="8" type="ORF">SAMEA1710456_02756</name>
    <name evidence="6" type="ORF">SAMEA3375112_02123</name>
</gene>
<dbReference type="Proteomes" id="UP000189137">
    <property type="component" value="Unassembled WGS sequence"/>
</dbReference>
<dbReference type="InterPro" id="IPR001173">
    <property type="entry name" value="Glyco_trans_2-like"/>
</dbReference>
<dbReference type="Pfam" id="PF00535">
    <property type="entry name" value="Glycos_transf_2"/>
    <property type="match status" value="1"/>
</dbReference>
<dbReference type="PATRIC" id="fig|1496.1373.peg.787"/>
<dbReference type="EMBL" id="FUPS01000006">
    <property type="protein sequence ID" value="SJS43946.1"/>
    <property type="molecule type" value="Genomic_DNA"/>
</dbReference>
<dbReference type="Proteomes" id="UP000411588">
    <property type="component" value="Unassembled WGS sequence"/>
</dbReference>
<dbReference type="Proteomes" id="UP000346772">
    <property type="component" value="Unassembled WGS sequence"/>
</dbReference>
<accession>A0A031WF59</accession>
<dbReference type="SUPFAM" id="SSF53448">
    <property type="entry name" value="Nucleotide-diphospho-sugar transferases"/>
    <property type="match status" value="1"/>
</dbReference>
<evidence type="ECO:0000313" key="8">
    <source>
        <dbReference type="EMBL" id="VFD55252.1"/>
    </source>
</evidence>
<dbReference type="EMBL" id="CAADAN010000002">
    <property type="protein sequence ID" value="VFD29683.1"/>
    <property type="molecule type" value="Genomic_DNA"/>
</dbReference>
<dbReference type="KEGG" id="pdf:CD630DERM_27740"/>
<keyword evidence="4" id="KW-0808">Transferase</keyword>
<reference evidence="5" key="4">
    <citation type="submission" date="2021-06" db="EMBL/GenBank/DDBJ databases">
        <authorList>
            <consortium name="NCBI Pathogen Detection Project"/>
        </authorList>
    </citation>
    <scope>NUCLEOTIDE SEQUENCE</scope>
    <source>
        <strain evidence="5">HN1000</strain>
    </source>
</reference>
<dbReference type="EMBL" id="LK932410">
    <property type="protein sequence ID" value="CDS89105.1"/>
    <property type="molecule type" value="Genomic_DNA"/>
</dbReference>
<reference evidence="5" key="2">
    <citation type="journal article" date="2018" name="Genome Biol.">
        <title>SKESA: strategic k-mer extension for scrupulous assemblies.</title>
        <authorList>
            <person name="Souvorov A."/>
            <person name="Agarwala R."/>
            <person name="Lipman D.J."/>
        </authorList>
    </citation>
    <scope>NUCLEOTIDE SEQUENCE</scope>
    <source>
        <strain evidence="5">HN1000</strain>
    </source>
</reference>
<dbReference type="PANTHER" id="PTHR22916">
    <property type="entry name" value="GLYCOSYLTRANSFERASE"/>
    <property type="match status" value="1"/>
</dbReference>
<name>A0A031WF59_CLODI</name>
<dbReference type="Proteomes" id="UP000878956">
    <property type="component" value="Unassembled WGS sequence"/>
</dbReference>
<evidence type="ECO:0000313" key="4">
    <source>
        <dbReference type="EMBL" id="CDS95648.1"/>
    </source>
</evidence>
<keyword evidence="4" id="KW-0328">Glycosyltransferase</keyword>
<sequence length="249" mass="28791">MKKNLVSIITPMYNSEKFIEATIKSVLNQTYQEWEMLIIDDCSTDNSPNIVKSYMQQDSRIKCIKTETNKGVSNARNLALSKATGQFIAFLDSDDQWNSSKLEKQVNFMLENDYVISFTSYELMDENDKKLNKVIKVPPNVDYRRLLKGNILGCLTVVIDKSKLDFEIRMSGVRHEDYVLWLSILKKGHIAHGINEVLALYRKSSNSLSGNKIKAAMWTWNIYRNIEKIPLYKAIYYFINYGINGIKKS</sequence>
<evidence type="ECO:0000313" key="5">
    <source>
        <dbReference type="EMBL" id="HBH1542205.1"/>
    </source>
</evidence>
<dbReference type="GO" id="GO:0016758">
    <property type="term" value="F:hexosyltransferase activity"/>
    <property type="evidence" value="ECO:0007669"/>
    <property type="project" value="UniProtKB-ARBA"/>
</dbReference>
<dbReference type="FunFam" id="3.90.550.10:FF:000130">
    <property type="entry name" value="Family 2 glycosyl transferase"/>
    <property type="match status" value="1"/>
</dbReference>
<evidence type="ECO:0000313" key="2">
    <source>
        <dbReference type="EMBL" id="CDS88435.1"/>
    </source>
</evidence>
<proteinExistence type="predicted"/>
<dbReference type="RefSeq" id="WP_003422862.1">
    <property type="nucleotide sequence ID" value="NZ_AP031492.1"/>
</dbReference>
<feature type="domain" description="Glycosyltransferase 2-like" evidence="1">
    <location>
        <begin position="7"/>
        <end position="151"/>
    </location>
</feature>
<dbReference type="EMBL" id="LK932849">
    <property type="protein sequence ID" value="CDS95648.1"/>
    <property type="molecule type" value="Genomic_DNA"/>
</dbReference>
<reference evidence="4" key="1">
    <citation type="submission" date="2014-07" db="EMBL/GenBank/DDBJ databases">
        <authorList>
            <person name="Monot Marc"/>
        </authorList>
    </citation>
    <scope>NUCLEOTIDE SEQUENCE</scope>
    <source>
        <strain evidence="4">7032989</strain>
        <strain evidence="3">7032994</strain>
    </source>
</reference>
<evidence type="ECO:0000313" key="6">
    <source>
        <dbReference type="EMBL" id="SJS43946.1"/>
    </source>
</evidence>
<reference evidence="10 11" key="3">
    <citation type="submission" date="2019-02" db="EMBL/GenBank/DDBJ databases">
        <authorList>
            <consortium name="Pathogen Informatics"/>
        </authorList>
    </citation>
    <scope>NUCLEOTIDE SEQUENCE [LARGE SCALE GENOMIC DNA]</scope>
    <source>
        <strain evidence="8 10">078GUE027</strain>
        <strain evidence="7">Clo34</strain>
        <strain evidence="11">clo34</strain>
        <strain evidence="6 9">VRECD0157</strain>
    </source>
</reference>
<dbReference type="EMBL" id="LK932523">
    <property type="protein sequence ID" value="CDS88435.1"/>
    <property type="molecule type" value="Genomic_DNA"/>
</dbReference>
<organism evidence="4">
    <name type="scientific">Clostridioides difficile</name>
    <name type="common">Peptoclostridium difficile</name>
    <dbReference type="NCBI Taxonomy" id="1496"/>
    <lineage>
        <taxon>Bacteria</taxon>
        <taxon>Bacillati</taxon>
        <taxon>Bacillota</taxon>
        <taxon>Clostridia</taxon>
        <taxon>Peptostreptococcales</taxon>
        <taxon>Peptostreptococcaceae</taxon>
        <taxon>Clostridioides</taxon>
    </lineage>
</organism>
<evidence type="ECO:0000313" key="10">
    <source>
        <dbReference type="Proteomes" id="UP000346772"/>
    </source>
</evidence>
<evidence type="ECO:0000313" key="9">
    <source>
        <dbReference type="Proteomes" id="UP000189137"/>
    </source>
</evidence>
<dbReference type="InterPro" id="IPR029044">
    <property type="entry name" value="Nucleotide-diphossugar_trans"/>
</dbReference>
<evidence type="ECO:0000259" key="1">
    <source>
        <dbReference type="Pfam" id="PF00535"/>
    </source>
</evidence>
<dbReference type="EMBL" id="DAEPXK010000014">
    <property type="protein sequence ID" value="HBH1542205.1"/>
    <property type="molecule type" value="Genomic_DNA"/>
</dbReference>
<evidence type="ECO:0000313" key="11">
    <source>
        <dbReference type="Proteomes" id="UP000411588"/>
    </source>
</evidence>
<dbReference type="EMBL" id="CAADAT010000017">
    <property type="protein sequence ID" value="VFD55252.1"/>
    <property type="molecule type" value="Genomic_DNA"/>
</dbReference>
<protein>
    <submittedName>
        <fullName evidence="6">Chondroitin polymerase</fullName>
    </submittedName>
    <submittedName>
        <fullName evidence="7">Family 2 glycosyl transferase</fullName>
        <ecNumber evidence="3 4">2.4.1.-</ecNumber>
    </submittedName>
    <submittedName>
        <fullName evidence="5">Glycosyltransferase family 2 protein</fullName>
    </submittedName>
    <submittedName>
        <fullName evidence="4">Putative glycosyl transferase, family 2</fullName>
    </submittedName>
    <submittedName>
        <fullName evidence="3">Putative glycosyltransferase</fullName>
    </submittedName>
</protein>
<dbReference type="GeneID" id="66355181"/>
<evidence type="ECO:0000313" key="7">
    <source>
        <dbReference type="EMBL" id="VFD29683.1"/>
    </source>
</evidence>
<dbReference type="AlphaFoldDB" id="A0A031WF59"/>
<dbReference type="PANTHER" id="PTHR22916:SF3">
    <property type="entry name" value="UDP-GLCNAC:BETAGAL BETA-1,3-N-ACETYLGLUCOSAMINYLTRANSFERASE-LIKE PROTEIN 1"/>
    <property type="match status" value="1"/>
</dbReference>
<dbReference type="Gene3D" id="3.90.550.10">
    <property type="entry name" value="Spore Coat Polysaccharide Biosynthesis Protein SpsA, Chain A"/>
    <property type="match status" value="1"/>
</dbReference>